<keyword evidence="2" id="KW-1185">Reference proteome</keyword>
<protein>
    <submittedName>
        <fullName evidence="1">Uncharacterized protein</fullName>
    </submittedName>
</protein>
<organism evidence="1 2">
    <name type="scientific">Fodinibius roseus</name>
    <dbReference type="NCBI Taxonomy" id="1194090"/>
    <lineage>
        <taxon>Bacteria</taxon>
        <taxon>Pseudomonadati</taxon>
        <taxon>Balneolota</taxon>
        <taxon>Balneolia</taxon>
        <taxon>Balneolales</taxon>
        <taxon>Balneolaceae</taxon>
        <taxon>Fodinibius</taxon>
    </lineage>
</organism>
<dbReference type="STRING" id="1194090.SAMN05443144_1506"/>
<gene>
    <name evidence="1" type="ORF">SAMN05443144_1506</name>
</gene>
<dbReference type="Proteomes" id="UP000184041">
    <property type="component" value="Unassembled WGS sequence"/>
</dbReference>
<proteinExistence type="predicted"/>
<name>A0A1M5M555_9BACT</name>
<evidence type="ECO:0000313" key="1">
    <source>
        <dbReference type="EMBL" id="SHG71833.1"/>
    </source>
</evidence>
<dbReference type="AlphaFoldDB" id="A0A1M5M555"/>
<reference evidence="1 2" key="1">
    <citation type="submission" date="2016-11" db="EMBL/GenBank/DDBJ databases">
        <authorList>
            <person name="Jaros S."/>
            <person name="Januszkiewicz K."/>
            <person name="Wedrychowicz H."/>
        </authorList>
    </citation>
    <scope>NUCLEOTIDE SEQUENCE [LARGE SCALE GENOMIC DNA]</scope>
    <source>
        <strain evidence="1 2">DSM 21986</strain>
    </source>
</reference>
<accession>A0A1M5M555</accession>
<evidence type="ECO:0000313" key="2">
    <source>
        <dbReference type="Proteomes" id="UP000184041"/>
    </source>
</evidence>
<sequence>MSAFGGIDEKSQLIYNINPLINGMLRHPLSNCSNSTLRGIQDLDRITHRPSYMLKTRLVVG</sequence>
<dbReference type="EMBL" id="FQUS01000050">
    <property type="protein sequence ID" value="SHG71833.1"/>
    <property type="molecule type" value="Genomic_DNA"/>
</dbReference>